<dbReference type="GO" id="GO:0017000">
    <property type="term" value="P:antibiotic biosynthetic process"/>
    <property type="evidence" value="ECO:0007669"/>
    <property type="project" value="UniProtKB-ARBA"/>
</dbReference>
<dbReference type="GO" id="GO:0016758">
    <property type="term" value="F:hexosyltransferase activity"/>
    <property type="evidence" value="ECO:0007669"/>
    <property type="project" value="UniProtKB-ARBA"/>
</dbReference>
<dbReference type="Proteomes" id="UP000189735">
    <property type="component" value="Unassembled WGS sequence"/>
</dbReference>
<dbReference type="AlphaFoldDB" id="A0A1T4Y859"/>
<dbReference type="RefSeq" id="WP_078714679.1">
    <property type="nucleotide sequence ID" value="NZ_FUYG01000006.1"/>
</dbReference>
<proteinExistence type="predicted"/>
<sequence>MANYLICSTPVHHHVTPMIAIGAHLVSRGNRVIMMTGTRFAEKIERAGMEFVAFEGRADFDDRDVPSYLPYRDRYRGLAQTQYDIQNIFVKTIPAQFRSVRDVMQRERIDAVLVDGAFGGISPVLLSSAPRPPILAIGVVSFTQLSRDTAPAGFAMAPSSTSLGRVRNHVLNALARSVLFRRTQRAAQEALVEIGSPKTSLFVMDISSAFDRFLQLGPPALEYPRSDLSPNVRFVGSLPAEGGAPLPEWWSDLDGSRAVVYVSQGTIDNRNFDRLIRPTISALANDDVLVVVSTGGRAAESLGEVPSNVRVAESLPYDRLLPLTDVFVTNGDYSEVLAAVAAGTPLVVAGDTEDKPEVAARVSWSGAGLNLRTGTPSPDAVGSAVRAVVADERYRARVRRLAEELAELDTLRIIEEELATAVAGRSAR</sequence>
<dbReference type="SUPFAM" id="SSF53756">
    <property type="entry name" value="UDP-Glycosyltransferase/glycogen phosphorylase"/>
    <property type="match status" value="1"/>
</dbReference>
<dbReference type="InterPro" id="IPR010610">
    <property type="entry name" value="EryCIII-like_C"/>
</dbReference>
<dbReference type="CDD" id="cd03784">
    <property type="entry name" value="GT1_Gtf-like"/>
    <property type="match status" value="1"/>
</dbReference>
<organism evidence="2 3">
    <name type="scientific">Agreia bicolorata</name>
    <dbReference type="NCBI Taxonomy" id="110935"/>
    <lineage>
        <taxon>Bacteria</taxon>
        <taxon>Bacillati</taxon>
        <taxon>Actinomycetota</taxon>
        <taxon>Actinomycetes</taxon>
        <taxon>Micrococcales</taxon>
        <taxon>Microbacteriaceae</taxon>
        <taxon>Agreia</taxon>
    </lineage>
</organism>
<dbReference type="InterPro" id="IPR050426">
    <property type="entry name" value="Glycosyltransferase_28"/>
</dbReference>
<keyword evidence="2" id="KW-0808">Transferase</keyword>
<reference evidence="3" key="1">
    <citation type="submission" date="2017-02" db="EMBL/GenBank/DDBJ databases">
        <authorList>
            <person name="Varghese N."/>
            <person name="Submissions S."/>
        </authorList>
    </citation>
    <scope>NUCLEOTIDE SEQUENCE [LARGE SCALE GENOMIC DNA]</scope>
    <source>
        <strain evidence="3">VKM Ac-2052</strain>
    </source>
</reference>
<name>A0A1T4Y859_9MICO</name>
<dbReference type="FunFam" id="3.40.50.2000:FF:000072">
    <property type="entry name" value="Glycosyl transferase"/>
    <property type="match status" value="1"/>
</dbReference>
<dbReference type="Gene3D" id="3.40.50.2000">
    <property type="entry name" value="Glycogen Phosphorylase B"/>
    <property type="match status" value="2"/>
</dbReference>
<gene>
    <name evidence="2" type="ORF">SAMN06295879_2493</name>
</gene>
<dbReference type="PANTHER" id="PTHR48050">
    <property type="entry name" value="STEROL 3-BETA-GLUCOSYLTRANSFERASE"/>
    <property type="match status" value="1"/>
</dbReference>
<evidence type="ECO:0000313" key="3">
    <source>
        <dbReference type="Proteomes" id="UP000189735"/>
    </source>
</evidence>
<dbReference type="EMBL" id="FUYG01000006">
    <property type="protein sequence ID" value="SKA98007.1"/>
    <property type="molecule type" value="Genomic_DNA"/>
</dbReference>
<protein>
    <submittedName>
        <fullName evidence="2">Glycosyltransferase, MGT family</fullName>
    </submittedName>
</protein>
<dbReference type="Pfam" id="PF06722">
    <property type="entry name" value="EryCIII-like_C"/>
    <property type="match status" value="1"/>
</dbReference>
<evidence type="ECO:0000313" key="2">
    <source>
        <dbReference type="EMBL" id="SKA98007.1"/>
    </source>
</evidence>
<accession>A0A1T4Y859</accession>
<dbReference type="PANTHER" id="PTHR48050:SF13">
    <property type="entry name" value="STEROL 3-BETA-GLUCOSYLTRANSFERASE UGT80A2"/>
    <property type="match status" value="1"/>
</dbReference>
<evidence type="ECO:0000259" key="1">
    <source>
        <dbReference type="Pfam" id="PF06722"/>
    </source>
</evidence>
<dbReference type="GO" id="GO:0008194">
    <property type="term" value="F:UDP-glycosyltransferase activity"/>
    <property type="evidence" value="ECO:0007669"/>
    <property type="project" value="InterPro"/>
</dbReference>
<feature type="domain" description="Erythromycin biosynthesis protein CIII-like C-terminal" evidence="1">
    <location>
        <begin position="280"/>
        <end position="406"/>
    </location>
</feature>
<dbReference type="InterPro" id="IPR002213">
    <property type="entry name" value="UDP_glucos_trans"/>
</dbReference>